<sequence>MPTTTDDAPEAPAHGSPVLAGVMVALVGFSSSFAVVLAGLVAVGASPTQAASGLLTLCVTQALGMLWLSLRHRIPLTLAWSTPGAALLATTGGAMGGWPAAVGAFVATGALVLLTAAWPRLGDLVARVPPALARAMLAGVLLPLCLAPVTALATDPWAVAPVVVVWLVLLRAARRWAAPAALGAALVVAVVDVTAGDGARLAAGDLLPRLDLTAPTWTLPALVGLALPLYVVTMASQNLPGVAVMSAEGYAVPWRESMAVTGVATVVGAPAGAHAVNLAAITAALAAGPEAGPDRERRWVAAVTAAVAYLALAVASAALASLVAASSSAVVPAAAGLALLGTFAASASDALGASEQREAAAVTFLVAASGVVVLGVGAAFWALLAGLGVRAALRAGPRAVTTPRR</sequence>
<keyword evidence="3" id="KW-1185">Reference proteome</keyword>
<feature type="transmembrane region" description="Helical" evidence="1">
    <location>
        <begin position="98"/>
        <end position="119"/>
    </location>
</feature>
<feature type="transmembrane region" description="Helical" evidence="1">
    <location>
        <begin position="20"/>
        <end position="43"/>
    </location>
</feature>
<evidence type="ECO:0000313" key="2">
    <source>
        <dbReference type="EMBL" id="MEQ7845973.1"/>
    </source>
</evidence>
<gene>
    <name evidence="2" type="ORF">V6R90_01690</name>
</gene>
<dbReference type="PANTHER" id="PTHR30199">
    <property type="entry name" value="MFS FAMILY TRANSPORTER, PREDICTED SUBSTRATE BENZOATE"/>
    <property type="match status" value="1"/>
</dbReference>
<evidence type="ECO:0000256" key="1">
    <source>
        <dbReference type="SAM" id="Phobius"/>
    </source>
</evidence>
<feature type="transmembrane region" description="Helical" evidence="1">
    <location>
        <begin position="214"/>
        <end position="232"/>
    </location>
</feature>
<feature type="transmembrane region" description="Helical" evidence="1">
    <location>
        <begin position="157"/>
        <end position="173"/>
    </location>
</feature>
<proteinExistence type="predicted"/>
<dbReference type="EMBL" id="JBEGDP010000001">
    <property type="protein sequence ID" value="MEQ7845973.1"/>
    <property type="molecule type" value="Genomic_DNA"/>
</dbReference>
<dbReference type="RefSeq" id="WP_349803603.1">
    <property type="nucleotide sequence ID" value="NZ_JBEGDP010000001.1"/>
</dbReference>
<accession>A0ABV1NU02</accession>
<keyword evidence="1" id="KW-0472">Membrane</keyword>
<protein>
    <submittedName>
        <fullName evidence="2">Benzoate/H(+) symporter BenE family transporter</fullName>
    </submittedName>
</protein>
<evidence type="ECO:0000313" key="3">
    <source>
        <dbReference type="Proteomes" id="UP001482520"/>
    </source>
</evidence>
<feature type="transmembrane region" description="Helical" evidence="1">
    <location>
        <begin position="359"/>
        <end position="384"/>
    </location>
</feature>
<feature type="transmembrane region" description="Helical" evidence="1">
    <location>
        <begin position="299"/>
        <end position="323"/>
    </location>
</feature>
<keyword evidence="1" id="KW-1133">Transmembrane helix</keyword>
<dbReference type="PANTHER" id="PTHR30199:SF0">
    <property type="entry name" value="INNER MEMBRANE PROTEIN YDCO"/>
    <property type="match status" value="1"/>
</dbReference>
<dbReference type="Pfam" id="PF03594">
    <property type="entry name" value="BenE"/>
    <property type="match status" value="1"/>
</dbReference>
<reference evidence="2 3" key="1">
    <citation type="submission" date="2024-02" db="EMBL/GenBank/DDBJ databases">
        <title>Full genome sequence of Nocardioides kribbensis.</title>
        <authorList>
            <person name="Poletto B.L."/>
            <person name="Silva G."/>
            <person name="Galante D."/>
            <person name="Campos K.R."/>
            <person name="Santos M.B.N."/>
            <person name="Sacchi C.T."/>
        </authorList>
    </citation>
    <scope>NUCLEOTIDE SEQUENCE [LARGE SCALE GENOMIC DNA]</scope>
    <source>
        <strain evidence="2 3">O4R</strain>
    </source>
</reference>
<dbReference type="Proteomes" id="UP001482520">
    <property type="component" value="Unassembled WGS sequence"/>
</dbReference>
<feature type="transmembrane region" description="Helical" evidence="1">
    <location>
        <begin position="180"/>
        <end position="202"/>
    </location>
</feature>
<organism evidence="2 3">
    <name type="scientific">Nocardioides kribbensis</name>
    <dbReference type="NCBI Taxonomy" id="305517"/>
    <lineage>
        <taxon>Bacteria</taxon>
        <taxon>Bacillati</taxon>
        <taxon>Actinomycetota</taxon>
        <taxon>Actinomycetes</taxon>
        <taxon>Propionibacteriales</taxon>
        <taxon>Nocardioidaceae</taxon>
        <taxon>Nocardioides</taxon>
    </lineage>
</organism>
<comment type="caution">
    <text evidence="2">The sequence shown here is derived from an EMBL/GenBank/DDBJ whole genome shotgun (WGS) entry which is preliminary data.</text>
</comment>
<name>A0ABV1NU02_9ACTN</name>
<dbReference type="NCBIfam" id="TIGR00843">
    <property type="entry name" value="benE"/>
    <property type="match status" value="1"/>
</dbReference>
<dbReference type="InterPro" id="IPR004711">
    <property type="entry name" value="Benzoate_Transporter"/>
</dbReference>
<feature type="transmembrane region" description="Helical" evidence="1">
    <location>
        <begin position="329"/>
        <end position="347"/>
    </location>
</feature>
<keyword evidence="1" id="KW-0812">Transmembrane</keyword>
<feature type="transmembrane region" description="Helical" evidence="1">
    <location>
        <begin position="50"/>
        <end position="70"/>
    </location>
</feature>
<feature type="transmembrane region" description="Helical" evidence="1">
    <location>
        <begin position="131"/>
        <end position="151"/>
    </location>
</feature>